<accession>L7JWM7</accession>
<proteinExistence type="predicted"/>
<evidence type="ECO:0000313" key="4">
    <source>
        <dbReference type="Proteomes" id="UP000011185"/>
    </source>
</evidence>
<keyword evidence="4" id="KW-1185">Reference proteome</keyword>
<gene>
    <name evidence="3" type="ORF">THOM_1362</name>
</gene>
<dbReference type="InParanoid" id="L7JWM7"/>
<name>L7JWM7_TRAHO</name>
<feature type="chain" id="PRO_5003978860" description="GOLD domain-containing protein" evidence="2">
    <location>
        <begin position="17"/>
        <end position="183"/>
    </location>
</feature>
<keyword evidence="1" id="KW-0812">Transmembrane</keyword>
<feature type="transmembrane region" description="Helical" evidence="1">
    <location>
        <begin position="140"/>
        <end position="167"/>
    </location>
</feature>
<keyword evidence="1" id="KW-0472">Membrane</keyword>
<reference evidence="3 4" key="1">
    <citation type="journal article" date="2012" name="PLoS Pathog.">
        <title>The genome of the obligate intracellular parasite Trachipleistophora hominis: new insights into microsporidian genome dynamics and reductive evolution.</title>
        <authorList>
            <person name="Heinz E."/>
            <person name="Williams T.A."/>
            <person name="Nakjang S."/>
            <person name="Noel C.J."/>
            <person name="Swan D.C."/>
            <person name="Goldberg A.V."/>
            <person name="Harris S.R."/>
            <person name="Weinmaier T."/>
            <person name="Markert S."/>
            <person name="Becher D."/>
            <person name="Bernhardt J."/>
            <person name="Dagan T."/>
            <person name="Hacker C."/>
            <person name="Lucocq J.M."/>
            <person name="Schweder T."/>
            <person name="Rattei T."/>
            <person name="Hall N."/>
            <person name="Hirt R.P."/>
            <person name="Embley T.M."/>
        </authorList>
    </citation>
    <scope>NUCLEOTIDE SEQUENCE [LARGE SCALE GENOMIC DNA]</scope>
</reference>
<evidence type="ECO:0000256" key="2">
    <source>
        <dbReference type="SAM" id="SignalP"/>
    </source>
</evidence>
<organism evidence="3 4">
    <name type="scientific">Trachipleistophora hominis</name>
    <name type="common">Microsporidian parasite</name>
    <dbReference type="NCBI Taxonomy" id="72359"/>
    <lineage>
        <taxon>Eukaryota</taxon>
        <taxon>Fungi</taxon>
        <taxon>Fungi incertae sedis</taxon>
        <taxon>Microsporidia</taxon>
        <taxon>Pleistophoridae</taxon>
        <taxon>Trachipleistophora</taxon>
    </lineage>
</organism>
<dbReference type="AlphaFoldDB" id="L7JWM7"/>
<feature type="signal peptide" evidence="2">
    <location>
        <begin position="1"/>
        <end position="16"/>
    </location>
</feature>
<evidence type="ECO:0000313" key="3">
    <source>
        <dbReference type="EMBL" id="ELQ75690.1"/>
    </source>
</evidence>
<protein>
    <recommendedName>
        <fullName evidence="5">GOLD domain-containing protein</fullName>
    </recommendedName>
</protein>
<dbReference type="OrthoDB" id="10387732at2759"/>
<keyword evidence="2" id="KW-0732">Signal</keyword>
<dbReference type="VEuPathDB" id="MicrosporidiaDB:THOM_1362"/>
<dbReference type="EMBL" id="JH993935">
    <property type="protein sequence ID" value="ELQ75690.1"/>
    <property type="molecule type" value="Genomic_DNA"/>
</dbReference>
<dbReference type="HOGENOM" id="CLU_1476147_0_0_1"/>
<sequence>MLSLLLLQVLRCSVEIRQIDKDEAILYINKRIEIQQVYLVYNVVKRMTNAIERYELVDDVQRDPNDPQEIFEVSLPRTKPTNYYYGFEVVDVDGNSFYTERYYFGNDRVFYSSKAQVQAEEAADIEEIEEDEYKGKRDKWSVWMIIGIGLLLIFAFATAIVAIIFVYKRIVTSKDKLSGQTTK</sequence>
<dbReference type="OMA" id="FYTERYY"/>
<keyword evidence="1" id="KW-1133">Transmembrane helix</keyword>
<evidence type="ECO:0008006" key="5">
    <source>
        <dbReference type="Google" id="ProtNLM"/>
    </source>
</evidence>
<dbReference type="Proteomes" id="UP000011185">
    <property type="component" value="Unassembled WGS sequence"/>
</dbReference>
<evidence type="ECO:0000256" key="1">
    <source>
        <dbReference type="SAM" id="Phobius"/>
    </source>
</evidence>